<feature type="non-terminal residue" evidence="2">
    <location>
        <position position="1"/>
    </location>
</feature>
<name>A0A6J4U1W8_9BACT</name>
<dbReference type="EMBL" id="CADCWF010000024">
    <property type="protein sequence ID" value="CAA9538136.1"/>
    <property type="molecule type" value="Genomic_DNA"/>
</dbReference>
<dbReference type="AlphaFoldDB" id="A0A6J4U1W8"/>
<reference evidence="2" key="1">
    <citation type="submission" date="2020-02" db="EMBL/GenBank/DDBJ databases">
        <authorList>
            <person name="Meier V. D."/>
        </authorList>
    </citation>
    <scope>NUCLEOTIDE SEQUENCE</scope>
    <source>
        <strain evidence="2">AVDCRST_MAG59</strain>
    </source>
</reference>
<accession>A0A6J4U1W8</accession>
<protein>
    <submittedName>
        <fullName evidence="2">Uncharacterized protein</fullName>
    </submittedName>
</protein>
<feature type="non-terminal residue" evidence="2">
    <location>
        <position position="37"/>
    </location>
</feature>
<evidence type="ECO:0000256" key="1">
    <source>
        <dbReference type="SAM" id="MobiDB-lite"/>
    </source>
</evidence>
<gene>
    <name evidence="2" type="ORF">AVDCRST_MAG59-540</name>
</gene>
<feature type="region of interest" description="Disordered" evidence="1">
    <location>
        <begin position="1"/>
        <end position="23"/>
    </location>
</feature>
<proteinExistence type="predicted"/>
<evidence type="ECO:0000313" key="2">
    <source>
        <dbReference type="EMBL" id="CAA9538136.1"/>
    </source>
</evidence>
<organism evidence="2">
    <name type="scientific">uncultured Thermomicrobiales bacterium</name>
    <dbReference type="NCBI Taxonomy" id="1645740"/>
    <lineage>
        <taxon>Bacteria</taxon>
        <taxon>Pseudomonadati</taxon>
        <taxon>Thermomicrobiota</taxon>
        <taxon>Thermomicrobia</taxon>
        <taxon>Thermomicrobiales</taxon>
        <taxon>environmental samples</taxon>
    </lineage>
</organism>
<sequence>VAARPRRRALPDDTRDPPPWCREQPSTCPIGGCRGWL</sequence>